<feature type="signal peptide" evidence="7">
    <location>
        <begin position="1"/>
        <end position="38"/>
    </location>
</feature>
<dbReference type="SUPFAM" id="SSF54534">
    <property type="entry name" value="FKBP-like"/>
    <property type="match status" value="2"/>
</dbReference>
<comment type="caution">
    <text evidence="9">The sequence shown here is derived from an EMBL/GenBank/DDBJ whole genome shotgun (WGS) entry which is preliminary data.</text>
</comment>
<dbReference type="InterPro" id="IPR027304">
    <property type="entry name" value="Trigger_fact/SurA_dom_sf"/>
</dbReference>
<feature type="domain" description="PpiC" evidence="8">
    <location>
        <begin position="217"/>
        <end position="319"/>
    </location>
</feature>
<evidence type="ECO:0000256" key="4">
    <source>
        <dbReference type="ARBA" id="ARBA00023110"/>
    </source>
</evidence>
<comment type="function">
    <text evidence="7">Chaperone involved in the correct folding and assembly of outer membrane proteins. Recognizes specific patterns of aromatic residues and the orientation of their side chains, which are found more frequently in integral outer membrane proteins. May act in both early periplasmic and late outer membrane-associated steps of protein maturation.</text>
</comment>
<dbReference type="Pfam" id="PF09312">
    <property type="entry name" value="SurA_N"/>
    <property type="match status" value="1"/>
</dbReference>
<name>A0A426VHQ2_9BURK</name>
<dbReference type="PANTHER" id="PTHR47637">
    <property type="entry name" value="CHAPERONE SURA"/>
    <property type="match status" value="1"/>
</dbReference>
<evidence type="ECO:0000256" key="7">
    <source>
        <dbReference type="HAMAP-Rule" id="MF_01183"/>
    </source>
</evidence>
<keyword evidence="2 7" id="KW-0677">Repeat</keyword>
<sequence length="474" mass="52198" precursor="true">MMIDLMPVRTDRPSRLARPWSPLLLAVCIAASGAPALAQFSLGDAPSVSPRIPGVPSLSTDLKLQGQQTTADYIVAVVNQEPITHTDVDKRVGRIMESAGRNPNARLPPPDALRQQVLEALIDEKVQLQYAKTTGMNVSDAEVDDAVANIASQNQISLQELRQRMRADGLDYDRYRNSLREQMLLERVRAREVNARIQISDSELDAFNAQAAAAGRDTDLNLAHILIAVPEGASADKVRQLAAKAEALRERAVAGVNFAQLVKDNTDDTGTRDNGGTFGMRPASRLPELFTDAVKDLKVGQVSKVVRSGAGFHVLKLIERENAGKASYTQQRARHILLRTTPQMSIKAARDRMMNIRKEIVGGQASFAQMARQNSEDGSATRGGDLGWAAPGQFVPEFEQALLALQPGQVSEPVVTRFGVHLIQLIERREVQLTDQQKREAARSVLREQRFESTYEDWARELRAAAFVDMRDAP</sequence>
<dbReference type="InterPro" id="IPR050280">
    <property type="entry name" value="OMP_Chaperone_SurA"/>
</dbReference>
<dbReference type="GO" id="GO:0003755">
    <property type="term" value="F:peptidyl-prolyl cis-trans isomerase activity"/>
    <property type="evidence" value="ECO:0007669"/>
    <property type="project" value="UniProtKB-UniRule"/>
</dbReference>
<dbReference type="GO" id="GO:0042277">
    <property type="term" value="F:peptide binding"/>
    <property type="evidence" value="ECO:0007669"/>
    <property type="project" value="InterPro"/>
</dbReference>
<evidence type="ECO:0000313" key="10">
    <source>
        <dbReference type="Proteomes" id="UP000269265"/>
    </source>
</evidence>
<evidence type="ECO:0000256" key="3">
    <source>
        <dbReference type="ARBA" id="ARBA00022764"/>
    </source>
</evidence>
<evidence type="ECO:0000256" key="2">
    <source>
        <dbReference type="ARBA" id="ARBA00022737"/>
    </source>
</evidence>
<dbReference type="InterPro" id="IPR000297">
    <property type="entry name" value="PPIase_PpiC"/>
</dbReference>
<keyword evidence="4 7" id="KW-0697">Rotamase</keyword>
<accession>A0A426VHQ2</accession>
<dbReference type="Pfam" id="PF00639">
    <property type="entry name" value="Rotamase"/>
    <property type="match status" value="2"/>
</dbReference>
<proteinExistence type="inferred from homology"/>
<dbReference type="EC" id="5.2.1.8" evidence="7"/>
<feature type="domain" description="PpiC" evidence="8">
    <location>
        <begin position="328"/>
        <end position="427"/>
    </location>
</feature>
<dbReference type="PANTHER" id="PTHR47637:SF1">
    <property type="entry name" value="CHAPERONE SURA"/>
    <property type="match status" value="1"/>
</dbReference>
<keyword evidence="5 7" id="KW-0143">Chaperone</keyword>
<dbReference type="SUPFAM" id="SSF109998">
    <property type="entry name" value="Triger factor/SurA peptide-binding domain-like"/>
    <property type="match status" value="1"/>
</dbReference>
<evidence type="ECO:0000259" key="8">
    <source>
        <dbReference type="PROSITE" id="PS50198"/>
    </source>
</evidence>
<dbReference type="AlphaFoldDB" id="A0A426VHQ2"/>
<evidence type="ECO:0000313" key="9">
    <source>
        <dbReference type="EMBL" id="RRS06281.1"/>
    </source>
</evidence>
<keyword evidence="6 7" id="KW-0413">Isomerase</keyword>
<dbReference type="Proteomes" id="UP000269265">
    <property type="component" value="Unassembled WGS sequence"/>
</dbReference>
<comment type="domain">
    <text evidence="7">The PPIase activity resides only in the second parvulin domain. The N-terminal region and the C-terminal tail are necessary and sufficient for the chaperone activity of SurA. The PPIase activity is dispensable for SurA to function as a chaperone. The N-terminal region and the C-terminal tail are also required for porin recognition.</text>
</comment>
<keyword evidence="1 7" id="KW-0732">Signal</keyword>
<dbReference type="InterPro" id="IPR015391">
    <property type="entry name" value="SurA_N"/>
</dbReference>
<dbReference type="PROSITE" id="PS50198">
    <property type="entry name" value="PPIC_PPIASE_2"/>
    <property type="match status" value="2"/>
</dbReference>
<dbReference type="Gene3D" id="1.10.4030.10">
    <property type="entry name" value="Porin chaperone SurA, peptide-binding domain"/>
    <property type="match status" value="1"/>
</dbReference>
<dbReference type="EMBL" id="RSED01000001">
    <property type="protein sequence ID" value="RRS06281.1"/>
    <property type="molecule type" value="Genomic_DNA"/>
</dbReference>
<dbReference type="GO" id="GO:0006457">
    <property type="term" value="P:protein folding"/>
    <property type="evidence" value="ECO:0007669"/>
    <property type="project" value="UniProtKB-UniRule"/>
</dbReference>
<keyword evidence="3 7" id="KW-0574">Periplasm</keyword>
<evidence type="ECO:0000256" key="5">
    <source>
        <dbReference type="ARBA" id="ARBA00023186"/>
    </source>
</evidence>
<gene>
    <name evidence="7" type="primary">surA</name>
    <name evidence="9" type="ORF">EIP75_01465</name>
</gene>
<dbReference type="GO" id="GO:0043165">
    <property type="term" value="P:Gram-negative-bacterium-type cell outer membrane assembly"/>
    <property type="evidence" value="ECO:0007669"/>
    <property type="project" value="InterPro"/>
</dbReference>
<organism evidence="9 10">
    <name type="scientific">Aquabacterium soli</name>
    <dbReference type="NCBI Taxonomy" id="2493092"/>
    <lineage>
        <taxon>Bacteria</taxon>
        <taxon>Pseudomonadati</taxon>
        <taxon>Pseudomonadota</taxon>
        <taxon>Betaproteobacteria</taxon>
        <taxon>Burkholderiales</taxon>
        <taxon>Aquabacterium</taxon>
    </lineage>
</organism>
<dbReference type="InterPro" id="IPR046357">
    <property type="entry name" value="PPIase_dom_sf"/>
</dbReference>
<evidence type="ECO:0000256" key="1">
    <source>
        <dbReference type="ARBA" id="ARBA00022729"/>
    </source>
</evidence>
<keyword evidence="10" id="KW-1185">Reference proteome</keyword>
<dbReference type="GO" id="GO:0051082">
    <property type="term" value="F:unfolded protein binding"/>
    <property type="evidence" value="ECO:0007669"/>
    <property type="project" value="UniProtKB-UniRule"/>
</dbReference>
<dbReference type="HAMAP" id="MF_01183">
    <property type="entry name" value="Chaperone_SurA"/>
    <property type="match status" value="1"/>
</dbReference>
<comment type="catalytic activity">
    <reaction evidence="7">
        <text>[protein]-peptidylproline (omega=180) = [protein]-peptidylproline (omega=0)</text>
        <dbReference type="Rhea" id="RHEA:16237"/>
        <dbReference type="Rhea" id="RHEA-COMP:10747"/>
        <dbReference type="Rhea" id="RHEA-COMP:10748"/>
        <dbReference type="ChEBI" id="CHEBI:83833"/>
        <dbReference type="ChEBI" id="CHEBI:83834"/>
        <dbReference type="EC" id="5.2.1.8"/>
    </reaction>
</comment>
<dbReference type="InterPro" id="IPR023034">
    <property type="entry name" value="PPIase_SurA"/>
</dbReference>
<dbReference type="Gene3D" id="3.10.50.40">
    <property type="match status" value="2"/>
</dbReference>
<dbReference type="GO" id="GO:0050821">
    <property type="term" value="P:protein stabilization"/>
    <property type="evidence" value="ECO:0007669"/>
    <property type="project" value="InterPro"/>
</dbReference>
<dbReference type="GO" id="GO:0030288">
    <property type="term" value="C:outer membrane-bounded periplasmic space"/>
    <property type="evidence" value="ECO:0007669"/>
    <property type="project" value="InterPro"/>
</dbReference>
<feature type="chain" id="PRO_5019594876" description="Chaperone SurA" evidence="7">
    <location>
        <begin position="39"/>
        <end position="474"/>
    </location>
</feature>
<protein>
    <recommendedName>
        <fullName evidence="7">Chaperone SurA</fullName>
    </recommendedName>
    <alternativeName>
        <fullName evidence="7">Peptidyl-prolyl cis-trans isomerase SurA</fullName>
        <shortName evidence="7">PPIase SurA</shortName>
        <ecNumber evidence="7">5.2.1.8</ecNumber>
    </alternativeName>
    <alternativeName>
        <fullName evidence="7">Rotamase SurA</fullName>
    </alternativeName>
</protein>
<evidence type="ECO:0000256" key="6">
    <source>
        <dbReference type="ARBA" id="ARBA00023235"/>
    </source>
</evidence>
<reference evidence="9 10" key="1">
    <citation type="submission" date="2018-12" db="EMBL/GenBank/DDBJ databases">
        <title>The whole draft genome of Aquabacterium sp. SJQ9.</title>
        <authorList>
            <person name="Sun L."/>
            <person name="Gao X."/>
            <person name="Chen W."/>
            <person name="Huang K."/>
        </authorList>
    </citation>
    <scope>NUCLEOTIDE SEQUENCE [LARGE SCALE GENOMIC DNA]</scope>
    <source>
        <strain evidence="9 10">SJQ9</strain>
    </source>
</reference>
<comment type="subcellular location">
    <subcellularLocation>
        <location evidence="7">Periplasm</location>
    </subcellularLocation>
    <text evidence="7">Is capable of associating with the outer membrane.</text>
</comment>